<keyword evidence="8" id="KW-0812">Transmembrane</keyword>
<feature type="domain" description="Multidrug resistance protein MdtA-like alpha-helical hairpin" evidence="9">
    <location>
        <begin position="135"/>
        <end position="204"/>
    </location>
</feature>
<evidence type="ECO:0000259" key="12">
    <source>
        <dbReference type="Pfam" id="PF25967"/>
    </source>
</evidence>
<dbReference type="SUPFAM" id="SSF111369">
    <property type="entry name" value="HlyD-like secretion proteins"/>
    <property type="match status" value="1"/>
</dbReference>
<dbReference type="PANTHER" id="PTHR30469">
    <property type="entry name" value="MULTIDRUG RESISTANCE PROTEIN MDTA"/>
    <property type="match status" value="1"/>
</dbReference>
<dbReference type="Proteomes" id="UP000637267">
    <property type="component" value="Unassembled WGS sequence"/>
</dbReference>
<evidence type="ECO:0000259" key="9">
    <source>
        <dbReference type="Pfam" id="PF25876"/>
    </source>
</evidence>
<evidence type="ECO:0000256" key="4">
    <source>
        <dbReference type="ARBA" id="ARBA00022475"/>
    </source>
</evidence>
<dbReference type="Pfam" id="PF25967">
    <property type="entry name" value="RND-MFP_C"/>
    <property type="match status" value="1"/>
</dbReference>
<dbReference type="Gene3D" id="2.40.30.170">
    <property type="match status" value="1"/>
</dbReference>
<dbReference type="NCBIfam" id="NF008589">
    <property type="entry name" value="PRK11556.1"/>
    <property type="match status" value="1"/>
</dbReference>
<evidence type="ECO:0000259" key="10">
    <source>
        <dbReference type="Pfam" id="PF25917"/>
    </source>
</evidence>
<evidence type="ECO:0000256" key="2">
    <source>
        <dbReference type="ARBA" id="ARBA00009477"/>
    </source>
</evidence>
<evidence type="ECO:0000313" key="14">
    <source>
        <dbReference type="Proteomes" id="UP000637267"/>
    </source>
</evidence>
<dbReference type="EMBL" id="BMLX01000002">
    <property type="protein sequence ID" value="GGP20083.1"/>
    <property type="molecule type" value="Genomic_DNA"/>
</dbReference>
<keyword evidence="8" id="KW-1133">Transmembrane helix</keyword>
<feature type="domain" description="Multidrug resistance protein MdtA-like beta-barrel" evidence="11">
    <location>
        <begin position="241"/>
        <end position="324"/>
    </location>
</feature>
<evidence type="ECO:0000256" key="8">
    <source>
        <dbReference type="SAM" id="Phobius"/>
    </source>
</evidence>
<comment type="similarity">
    <text evidence="2">Belongs to the membrane fusion protein (MFP) (TC 8.A.1) family.</text>
</comment>
<dbReference type="RefSeq" id="WP_188703526.1">
    <property type="nucleotide sequence ID" value="NZ_BMLX01000002.1"/>
</dbReference>
<feature type="domain" description="Multidrug resistance protein MdtA-like C-terminal permuted SH3" evidence="12">
    <location>
        <begin position="328"/>
        <end position="389"/>
    </location>
</feature>
<dbReference type="InterPro" id="IPR058627">
    <property type="entry name" value="MdtA-like_C"/>
</dbReference>
<dbReference type="Gene3D" id="2.40.420.20">
    <property type="match status" value="1"/>
</dbReference>
<protein>
    <submittedName>
        <fullName evidence="13">Multidrug transporter</fullName>
    </submittedName>
</protein>
<keyword evidence="5" id="KW-0997">Cell inner membrane</keyword>
<comment type="caution">
    <text evidence="13">The sequence shown here is derived from an EMBL/GenBank/DDBJ whole genome shotgun (WGS) entry which is preliminary data.</text>
</comment>
<proteinExistence type="inferred from homology"/>
<evidence type="ECO:0000256" key="5">
    <source>
        <dbReference type="ARBA" id="ARBA00022519"/>
    </source>
</evidence>
<evidence type="ECO:0000256" key="3">
    <source>
        <dbReference type="ARBA" id="ARBA00022448"/>
    </source>
</evidence>
<dbReference type="Gene3D" id="2.40.50.100">
    <property type="match status" value="1"/>
</dbReference>
<sequence>MSADPHQPASSSSDPTPRRRAVWPWLLAAVVVIGVGGYFITHAKPGAAAQAGGGRRGGGMGGPGGAPMPVQARKVISGDLNVYLTGLGTVTPANNVTVHSRVDGLLQKVFFTEGQIVKEGQVLAQIDPAPFAVAVAQAEGQLVRDQAQLLGAQQDLTRYQTLLTQESISKQQVDQQTALVKQYQGTVKADQAAVDSARLQLSYTRVTAPAPGRVGLRQVDPGNMIHATDTNGLVIINQVTPISVLFTIPETTLSGVLAQLNKGNTLPVDAFDRGQQIKLASGKLLTVDNQIDTTTGTLKLKASFANEDGSLFPNQFVNARLLVETRHDATLIPSAAVQRGTSGTFVFVVGQDQSVEARPIKLGPVDGENVGVESGVKPGEVVVIDGGDKLKDGSPVEVISPNASGVAGMKPGARNGSRPHGKHASGASGAWRHRQSQE</sequence>
<dbReference type="Pfam" id="PF25944">
    <property type="entry name" value="Beta-barrel_RND"/>
    <property type="match status" value="1"/>
</dbReference>
<dbReference type="InterPro" id="IPR058626">
    <property type="entry name" value="MdtA-like_b-barrel"/>
</dbReference>
<dbReference type="Pfam" id="PF25876">
    <property type="entry name" value="HH_MFP_RND"/>
    <property type="match status" value="1"/>
</dbReference>
<evidence type="ECO:0000256" key="7">
    <source>
        <dbReference type="SAM" id="MobiDB-lite"/>
    </source>
</evidence>
<keyword evidence="6 8" id="KW-0472">Membrane</keyword>
<reference evidence="14" key="1">
    <citation type="journal article" date="2019" name="Int. J. Syst. Evol. Microbiol.">
        <title>The Global Catalogue of Microorganisms (GCM) 10K type strain sequencing project: providing services to taxonomists for standard genome sequencing and annotation.</title>
        <authorList>
            <consortium name="The Broad Institute Genomics Platform"/>
            <consortium name="The Broad Institute Genome Sequencing Center for Infectious Disease"/>
            <person name="Wu L."/>
            <person name="Ma J."/>
        </authorList>
    </citation>
    <scope>NUCLEOTIDE SEQUENCE [LARGE SCALE GENOMIC DNA]</scope>
    <source>
        <strain evidence="14">CGMCC 1.8859</strain>
    </source>
</reference>
<dbReference type="InterPro" id="IPR058624">
    <property type="entry name" value="MdtA-like_HH"/>
</dbReference>
<evidence type="ECO:0000256" key="6">
    <source>
        <dbReference type="ARBA" id="ARBA00023136"/>
    </source>
</evidence>
<gene>
    <name evidence="13" type="ORF">GCM10010970_13460</name>
</gene>
<keyword evidence="14" id="KW-1185">Reference proteome</keyword>
<feature type="domain" description="Multidrug resistance protein MdtA-like barrel-sandwich hybrid" evidence="10">
    <location>
        <begin position="94"/>
        <end position="236"/>
    </location>
</feature>
<feature type="transmembrane region" description="Helical" evidence="8">
    <location>
        <begin position="21"/>
        <end position="40"/>
    </location>
</feature>
<dbReference type="InterPro" id="IPR006143">
    <property type="entry name" value="RND_pump_MFP"/>
</dbReference>
<dbReference type="Pfam" id="PF25917">
    <property type="entry name" value="BSH_RND"/>
    <property type="match status" value="1"/>
</dbReference>
<organism evidence="13 14">
    <name type="scientific">Silvimonas iriomotensis</name>
    <dbReference type="NCBI Taxonomy" id="449662"/>
    <lineage>
        <taxon>Bacteria</taxon>
        <taxon>Pseudomonadati</taxon>
        <taxon>Pseudomonadota</taxon>
        <taxon>Betaproteobacteria</taxon>
        <taxon>Neisseriales</taxon>
        <taxon>Chitinibacteraceae</taxon>
        <taxon>Silvimonas</taxon>
    </lineage>
</organism>
<dbReference type="NCBIfam" id="TIGR01730">
    <property type="entry name" value="RND_mfp"/>
    <property type="match status" value="1"/>
</dbReference>
<name>A0ABQ2P7X8_9NEIS</name>
<dbReference type="PANTHER" id="PTHR30469:SF12">
    <property type="entry name" value="MULTIDRUG RESISTANCE PROTEIN MDTA"/>
    <property type="match status" value="1"/>
</dbReference>
<evidence type="ECO:0000259" key="11">
    <source>
        <dbReference type="Pfam" id="PF25944"/>
    </source>
</evidence>
<accession>A0ABQ2P7X8</accession>
<evidence type="ECO:0000256" key="1">
    <source>
        <dbReference type="ARBA" id="ARBA00004236"/>
    </source>
</evidence>
<keyword evidence="4" id="KW-1003">Cell membrane</keyword>
<feature type="region of interest" description="Disordered" evidence="7">
    <location>
        <begin position="393"/>
        <end position="438"/>
    </location>
</feature>
<evidence type="ECO:0000313" key="13">
    <source>
        <dbReference type="EMBL" id="GGP20083.1"/>
    </source>
</evidence>
<dbReference type="InterPro" id="IPR058625">
    <property type="entry name" value="MdtA-like_BSH"/>
</dbReference>
<dbReference type="Gene3D" id="1.10.287.470">
    <property type="entry name" value="Helix hairpin bin"/>
    <property type="match status" value="1"/>
</dbReference>
<keyword evidence="3" id="KW-0813">Transport</keyword>
<comment type="subcellular location">
    <subcellularLocation>
        <location evidence="1">Cell membrane</location>
    </subcellularLocation>
</comment>